<dbReference type="Proteomes" id="UP001221898">
    <property type="component" value="Unassembled WGS sequence"/>
</dbReference>
<keyword evidence="2" id="KW-1185">Reference proteome</keyword>
<gene>
    <name evidence="1" type="ORF">AAFF_G00091880</name>
</gene>
<dbReference type="EMBL" id="JAINUG010000016">
    <property type="protein sequence ID" value="KAJ8413192.1"/>
    <property type="molecule type" value="Genomic_DNA"/>
</dbReference>
<name>A0AAD7T2G0_9TELE</name>
<proteinExistence type="predicted"/>
<protein>
    <submittedName>
        <fullName evidence="1">Uncharacterized protein</fullName>
    </submittedName>
</protein>
<accession>A0AAD7T2G0</accession>
<dbReference type="AlphaFoldDB" id="A0AAD7T2G0"/>
<evidence type="ECO:0000313" key="2">
    <source>
        <dbReference type="Proteomes" id="UP001221898"/>
    </source>
</evidence>
<evidence type="ECO:0000313" key="1">
    <source>
        <dbReference type="EMBL" id="KAJ8413192.1"/>
    </source>
</evidence>
<sequence length="157" mass="16826">MPGPYDTCAGADRVTRTWAMKAFPNDRACEVYSVSNSHLCLHSSPPAQGAVREPPWSRASGDDGVFYLGGSVEFTNQSFSMELSDPASPQFHLQVQAVSPYVRARRGAVRQPSLAGSLGARAFQAGVEELGGGEPEEELPLNKNIVCMIRGAVDLQS</sequence>
<reference evidence="1" key="1">
    <citation type="journal article" date="2023" name="Science">
        <title>Genome structures resolve the early diversification of teleost fishes.</title>
        <authorList>
            <person name="Parey E."/>
            <person name="Louis A."/>
            <person name="Montfort J."/>
            <person name="Bouchez O."/>
            <person name="Roques C."/>
            <person name="Iampietro C."/>
            <person name="Lluch J."/>
            <person name="Castinel A."/>
            <person name="Donnadieu C."/>
            <person name="Desvignes T."/>
            <person name="Floi Bucao C."/>
            <person name="Jouanno E."/>
            <person name="Wen M."/>
            <person name="Mejri S."/>
            <person name="Dirks R."/>
            <person name="Jansen H."/>
            <person name="Henkel C."/>
            <person name="Chen W.J."/>
            <person name="Zahm M."/>
            <person name="Cabau C."/>
            <person name="Klopp C."/>
            <person name="Thompson A.W."/>
            <person name="Robinson-Rechavi M."/>
            <person name="Braasch I."/>
            <person name="Lecointre G."/>
            <person name="Bobe J."/>
            <person name="Postlethwait J.H."/>
            <person name="Berthelot C."/>
            <person name="Roest Crollius H."/>
            <person name="Guiguen Y."/>
        </authorList>
    </citation>
    <scope>NUCLEOTIDE SEQUENCE</scope>
    <source>
        <strain evidence="1">NC1722</strain>
    </source>
</reference>
<comment type="caution">
    <text evidence="1">The sequence shown here is derived from an EMBL/GenBank/DDBJ whole genome shotgun (WGS) entry which is preliminary data.</text>
</comment>
<organism evidence="1 2">
    <name type="scientific">Aldrovandia affinis</name>
    <dbReference type="NCBI Taxonomy" id="143900"/>
    <lineage>
        <taxon>Eukaryota</taxon>
        <taxon>Metazoa</taxon>
        <taxon>Chordata</taxon>
        <taxon>Craniata</taxon>
        <taxon>Vertebrata</taxon>
        <taxon>Euteleostomi</taxon>
        <taxon>Actinopterygii</taxon>
        <taxon>Neopterygii</taxon>
        <taxon>Teleostei</taxon>
        <taxon>Notacanthiformes</taxon>
        <taxon>Halosauridae</taxon>
        <taxon>Aldrovandia</taxon>
    </lineage>
</organism>